<organism evidence="5 6">
    <name type="scientific">Fluviispira sanaruensis</name>
    <dbReference type="NCBI Taxonomy" id="2493639"/>
    <lineage>
        <taxon>Bacteria</taxon>
        <taxon>Pseudomonadati</taxon>
        <taxon>Bdellovibrionota</taxon>
        <taxon>Oligoflexia</taxon>
        <taxon>Silvanigrellales</taxon>
        <taxon>Silvanigrellaceae</taxon>
        <taxon>Fluviispira</taxon>
    </lineage>
</organism>
<keyword evidence="2 3" id="KW-0694">RNA-binding</keyword>
<feature type="compositionally biased region" description="Basic and acidic residues" evidence="4">
    <location>
        <begin position="127"/>
        <end position="148"/>
    </location>
</feature>
<dbReference type="GO" id="GO:0070929">
    <property type="term" value="P:trans-translation"/>
    <property type="evidence" value="ECO:0007669"/>
    <property type="project" value="UniProtKB-UniRule"/>
</dbReference>
<dbReference type="GO" id="GO:0005829">
    <property type="term" value="C:cytosol"/>
    <property type="evidence" value="ECO:0007669"/>
    <property type="project" value="TreeGrafter"/>
</dbReference>
<keyword evidence="6" id="KW-1185">Reference proteome</keyword>
<dbReference type="GO" id="GO:0070930">
    <property type="term" value="P:trans-translation-dependent protein tagging"/>
    <property type="evidence" value="ECO:0007669"/>
    <property type="project" value="TreeGrafter"/>
</dbReference>
<evidence type="ECO:0000256" key="1">
    <source>
        <dbReference type="ARBA" id="ARBA00022490"/>
    </source>
</evidence>
<evidence type="ECO:0000313" key="5">
    <source>
        <dbReference type="EMBL" id="BBH51776.1"/>
    </source>
</evidence>
<dbReference type="Proteomes" id="UP000291236">
    <property type="component" value="Chromosome"/>
</dbReference>
<protein>
    <recommendedName>
        <fullName evidence="3">SsrA-binding protein</fullName>
    </recommendedName>
    <alternativeName>
        <fullName evidence="3">Small protein B</fullName>
    </alternativeName>
</protein>
<dbReference type="OrthoDB" id="5294250at2"/>
<proteinExistence type="inferred from homology"/>
<evidence type="ECO:0000256" key="3">
    <source>
        <dbReference type="HAMAP-Rule" id="MF_00023"/>
    </source>
</evidence>
<sequence length="148" mass="17227">MKSISKNRKAWHDYFIEEKIEAGVSLKGSEVKVLRDGHGSIVEGYAMVRDGQAWLVNAYIPSLKHASYLNHNERRDRRLLLHRNQIERLDAATRQKGYTLIPLEIYFDDNNRVKIELGLAKGKAHHDKRDAEKQKDAKKEAQKAMKRY</sequence>
<evidence type="ECO:0000313" key="6">
    <source>
        <dbReference type="Proteomes" id="UP000291236"/>
    </source>
</evidence>
<comment type="subcellular location">
    <subcellularLocation>
        <location evidence="3">Cytoplasm</location>
    </subcellularLocation>
    <text evidence="3">The tmRNA-SmpB complex associates with stalled 70S ribosomes.</text>
</comment>
<dbReference type="KEGG" id="sbf:JCM31447_01940"/>
<dbReference type="InterPro" id="IPR023620">
    <property type="entry name" value="SmpB"/>
</dbReference>
<dbReference type="SUPFAM" id="SSF74982">
    <property type="entry name" value="Small protein B (SmpB)"/>
    <property type="match status" value="1"/>
</dbReference>
<feature type="region of interest" description="Disordered" evidence="4">
    <location>
        <begin position="121"/>
        <end position="148"/>
    </location>
</feature>
<comment type="function">
    <text evidence="3">Required for rescue of stalled ribosomes mediated by trans-translation. Binds to transfer-messenger RNA (tmRNA), required for stable association of tmRNA with ribosomes. tmRNA and SmpB together mimic tRNA shape, replacing the anticodon stem-loop with SmpB. tmRNA is encoded by the ssrA gene; the 2 termini fold to resemble tRNA(Ala) and it encodes a 'tag peptide', a short internal open reading frame. During trans-translation Ala-aminoacylated tmRNA acts like a tRNA, entering the A-site of stalled ribosomes, displacing the stalled mRNA. The ribosome then switches to translate the ORF on the tmRNA; the nascent peptide is terminated with the 'tag peptide' encoded by the tmRNA and targeted for degradation. The ribosome is freed to recommence translation, which seems to be the essential function of trans-translation.</text>
</comment>
<name>A0A4P2VGB7_FLUSA</name>
<dbReference type="EMBL" id="AP019368">
    <property type="protein sequence ID" value="BBH51776.1"/>
    <property type="molecule type" value="Genomic_DNA"/>
</dbReference>
<evidence type="ECO:0000256" key="2">
    <source>
        <dbReference type="ARBA" id="ARBA00022884"/>
    </source>
</evidence>
<reference evidence="5 6" key="1">
    <citation type="submission" date="2018-12" db="EMBL/GenBank/DDBJ databases">
        <title>Rubrispira sanarue gen. nov., sp., nov., a member of the order Silvanigrellales, isolated from a brackish lake in Hamamatsu Japan.</title>
        <authorList>
            <person name="Maejima Y."/>
            <person name="Iino T."/>
            <person name="Muraguchi Y."/>
            <person name="Fukuda K."/>
            <person name="Nojiri H."/>
            <person name="Ohkuma M."/>
            <person name="Moriuchi R."/>
            <person name="Dohra H."/>
            <person name="Kimbara K."/>
            <person name="Shintani M."/>
        </authorList>
    </citation>
    <scope>NUCLEOTIDE SEQUENCE [LARGE SCALE GENOMIC DNA]</scope>
    <source>
        <strain evidence="5 6">RF1110005</strain>
    </source>
</reference>
<gene>
    <name evidence="3 5" type="primary">smpB</name>
    <name evidence="5" type="ORF">JCM31447_01940</name>
</gene>
<keyword evidence="1 3" id="KW-0963">Cytoplasm</keyword>
<evidence type="ECO:0000256" key="4">
    <source>
        <dbReference type="SAM" id="MobiDB-lite"/>
    </source>
</evidence>
<dbReference type="GO" id="GO:0003723">
    <property type="term" value="F:RNA binding"/>
    <property type="evidence" value="ECO:0007669"/>
    <property type="project" value="UniProtKB-UniRule"/>
</dbReference>
<dbReference type="NCBIfam" id="NF003843">
    <property type="entry name" value="PRK05422.1"/>
    <property type="match status" value="1"/>
</dbReference>
<dbReference type="PANTHER" id="PTHR30308:SF2">
    <property type="entry name" value="SSRA-BINDING PROTEIN"/>
    <property type="match status" value="1"/>
</dbReference>
<dbReference type="NCBIfam" id="TIGR00086">
    <property type="entry name" value="smpB"/>
    <property type="match status" value="1"/>
</dbReference>
<dbReference type="Gene3D" id="2.40.280.10">
    <property type="match status" value="1"/>
</dbReference>
<dbReference type="PANTHER" id="PTHR30308">
    <property type="entry name" value="TMRNA-BINDING COMPONENT OF TRANS-TRANSLATION TAGGING COMPLEX"/>
    <property type="match status" value="1"/>
</dbReference>
<comment type="similarity">
    <text evidence="3">Belongs to the SmpB family.</text>
</comment>
<dbReference type="AlphaFoldDB" id="A0A4P2VGB7"/>
<dbReference type="InterPro" id="IPR000037">
    <property type="entry name" value="SsrA-bd_prot"/>
</dbReference>
<accession>A0A4P2VGB7</accession>
<dbReference type="Pfam" id="PF01668">
    <property type="entry name" value="SmpB"/>
    <property type="match status" value="1"/>
</dbReference>
<dbReference type="CDD" id="cd09294">
    <property type="entry name" value="SmpB"/>
    <property type="match status" value="1"/>
</dbReference>
<dbReference type="HAMAP" id="MF_00023">
    <property type="entry name" value="SmpB"/>
    <property type="match status" value="1"/>
</dbReference>